<feature type="non-terminal residue" evidence="1">
    <location>
        <position position="30"/>
    </location>
</feature>
<accession>A0A6J4TCW6</accession>
<dbReference type="EMBL" id="CADCVM010000390">
    <property type="protein sequence ID" value="CAA9519308.1"/>
    <property type="molecule type" value="Genomic_DNA"/>
</dbReference>
<gene>
    <name evidence="1" type="ORF">AVDCRST_MAG05-3510</name>
</gene>
<proteinExistence type="predicted"/>
<evidence type="ECO:0000313" key="1">
    <source>
        <dbReference type="EMBL" id="CAA9519308.1"/>
    </source>
</evidence>
<organism evidence="1">
    <name type="scientific">uncultured Rubrobacteraceae bacterium</name>
    <dbReference type="NCBI Taxonomy" id="349277"/>
    <lineage>
        <taxon>Bacteria</taxon>
        <taxon>Bacillati</taxon>
        <taxon>Actinomycetota</taxon>
        <taxon>Rubrobacteria</taxon>
        <taxon>Rubrobacterales</taxon>
        <taxon>Rubrobacteraceae</taxon>
        <taxon>environmental samples</taxon>
    </lineage>
</organism>
<reference evidence="1" key="1">
    <citation type="submission" date="2020-02" db="EMBL/GenBank/DDBJ databases">
        <authorList>
            <person name="Meier V. D."/>
        </authorList>
    </citation>
    <scope>NUCLEOTIDE SEQUENCE</scope>
    <source>
        <strain evidence="1">AVDCRST_MAG05</strain>
    </source>
</reference>
<name>A0A6J4TCW6_9ACTN</name>
<protein>
    <submittedName>
        <fullName evidence="1">Uncharacterized protein</fullName>
    </submittedName>
</protein>
<sequence length="30" mass="3434">MEDGRSELLWFHQLEVVGEGKTPSGAKRYL</sequence>
<dbReference type="AlphaFoldDB" id="A0A6J4TCW6"/>